<dbReference type="STRING" id="1618356.UU93_C0006G0020"/>
<dbReference type="Proteomes" id="UP000034160">
    <property type="component" value="Unassembled WGS sequence"/>
</dbReference>
<comment type="caution">
    <text evidence="1">The sequence shown here is derived from an EMBL/GenBank/DDBJ whole genome shotgun (WGS) entry which is preliminary data.</text>
</comment>
<proteinExistence type="predicted"/>
<protein>
    <submittedName>
        <fullName evidence="1">Nucleotidyltransferase substrate binding protein, HI0074 family</fullName>
    </submittedName>
</protein>
<dbReference type="Pfam" id="PF08780">
    <property type="entry name" value="NTase_sub_bind"/>
    <property type="match status" value="1"/>
</dbReference>
<dbReference type="SUPFAM" id="SSF81593">
    <property type="entry name" value="Nucleotidyltransferase substrate binding subunit/domain"/>
    <property type="match status" value="1"/>
</dbReference>
<reference evidence="1 2" key="1">
    <citation type="journal article" date="2015" name="Nature">
        <title>rRNA introns, odd ribosomes, and small enigmatic genomes across a large radiation of phyla.</title>
        <authorList>
            <person name="Brown C.T."/>
            <person name="Hug L.A."/>
            <person name="Thomas B.C."/>
            <person name="Sharon I."/>
            <person name="Castelle C.J."/>
            <person name="Singh A."/>
            <person name="Wilkins M.J."/>
            <person name="Williams K.H."/>
            <person name="Banfield J.F."/>
        </authorList>
    </citation>
    <scope>NUCLEOTIDE SEQUENCE [LARGE SCALE GENOMIC DNA]</scope>
</reference>
<gene>
    <name evidence="1" type="ORF">UU93_C0006G0020</name>
</gene>
<evidence type="ECO:0000313" key="1">
    <source>
        <dbReference type="EMBL" id="KKS32541.1"/>
    </source>
</evidence>
<dbReference type="NCBIfam" id="TIGR01987">
    <property type="entry name" value="HI0074"/>
    <property type="match status" value="1"/>
</dbReference>
<dbReference type="GO" id="GO:0016740">
    <property type="term" value="F:transferase activity"/>
    <property type="evidence" value="ECO:0007669"/>
    <property type="project" value="UniProtKB-KW"/>
</dbReference>
<evidence type="ECO:0000313" key="2">
    <source>
        <dbReference type="Proteomes" id="UP000034160"/>
    </source>
</evidence>
<dbReference type="InterPro" id="IPR010235">
    <property type="entry name" value="HepT"/>
</dbReference>
<dbReference type="Gene3D" id="1.20.120.330">
    <property type="entry name" value="Nucleotidyltransferases domain 2"/>
    <property type="match status" value="1"/>
</dbReference>
<name>A0A0G1AEI4_9BACT</name>
<sequence length="124" mass="14171">MTYTDRLSELNTALARLKEALPQVQNQLDKDGTIQRFEFVFELLWKTLKDYAEDKGRLDASSPKDAFRVAADLGLIDNPQIWFDFLKNRNTATYIYSEQSANEVYSQIPSFVTAADLLISKLSV</sequence>
<organism evidence="1 2">
    <name type="scientific">Candidatus Amesbacteria bacterium GW2011_GWA2_42_12</name>
    <dbReference type="NCBI Taxonomy" id="1618356"/>
    <lineage>
        <taxon>Bacteria</taxon>
        <taxon>Candidatus Amesiibacteriota</taxon>
    </lineage>
</organism>
<dbReference type="EMBL" id="LCCN01000006">
    <property type="protein sequence ID" value="KKS32541.1"/>
    <property type="molecule type" value="Genomic_DNA"/>
</dbReference>
<accession>A0A0G1AEI4</accession>
<keyword evidence="1" id="KW-0808">Transferase</keyword>
<dbReference type="AlphaFoldDB" id="A0A0G1AEI4"/>